<evidence type="ECO:0000313" key="2">
    <source>
        <dbReference type="Proteomes" id="UP000620104"/>
    </source>
</evidence>
<gene>
    <name evidence="1" type="ORF">NliqN6_1582</name>
</gene>
<proteinExistence type="predicted"/>
<protein>
    <submittedName>
        <fullName evidence="1">Uncharacterized protein</fullName>
    </submittedName>
</protein>
<evidence type="ECO:0000313" key="1">
    <source>
        <dbReference type="EMBL" id="GHJ85180.1"/>
    </source>
</evidence>
<name>A0A8H3YD99_9TREE</name>
<sequence>MTTAPQYTFKTDSYGPPNSCGESTNALLRTIETHMEGLKDTMQKVGLIYVSQECAPNDKKESNILRGNQSFAFANSNWYDKLATTLHAIDNELKAWKGQAADDKARAFTIEDHLSVHRDDRRIQGQQPPCVHIACRLAFNLILEDGSEPNFVMISTLTCELPEGTQALQASGQQDTLASDVDRSYLHNSTQRSLSLFAETVANSQSVMSDTPLVQSDDESTAASTIQDTPATTIGLDSNAFSQAL</sequence>
<dbReference type="Proteomes" id="UP000620104">
    <property type="component" value="Unassembled WGS sequence"/>
</dbReference>
<organism evidence="1 2">
    <name type="scientific">Naganishia liquefaciens</name>
    <dbReference type="NCBI Taxonomy" id="104408"/>
    <lineage>
        <taxon>Eukaryota</taxon>
        <taxon>Fungi</taxon>
        <taxon>Dikarya</taxon>
        <taxon>Basidiomycota</taxon>
        <taxon>Agaricomycotina</taxon>
        <taxon>Tremellomycetes</taxon>
        <taxon>Filobasidiales</taxon>
        <taxon>Filobasidiaceae</taxon>
        <taxon>Naganishia</taxon>
    </lineage>
</organism>
<reference evidence="1" key="1">
    <citation type="submission" date="2020-07" db="EMBL/GenBank/DDBJ databases">
        <title>Draft Genome Sequence of a Deep-Sea Yeast, Naganishia (Cryptococcus) liquefaciens strain N6.</title>
        <authorList>
            <person name="Han Y.W."/>
            <person name="Kajitani R."/>
            <person name="Morimoto H."/>
            <person name="Parhat M."/>
            <person name="Tsubouchi H."/>
            <person name="Bakenova O."/>
            <person name="Ogata M."/>
            <person name="Argunhan B."/>
            <person name="Aoki R."/>
            <person name="Kajiwara S."/>
            <person name="Itoh T."/>
            <person name="Iwasaki H."/>
        </authorList>
    </citation>
    <scope>NUCLEOTIDE SEQUENCE</scope>
    <source>
        <strain evidence="1">N6</strain>
    </source>
</reference>
<dbReference type="EMBL" id="BLZA01000011">
    <property type="protein sequence ID" value="GHJ85180.1"/>
    <property type="molecule type" value="Genomic_DNA"/>
</dbReference>
<keyword evidence="2" id="KW-1185">Reference proteome</keyword>
<accession>A0A8H3YD99</accession>
<dbReference type="AlphaFoldDB" id="A0A8H3YD99"/>
<comment type="caution">
    <text evidence="1">The sequence shown here is derived from an EMBL/GenBank/DDBJ whole genome shotgun (WGS) entry which is preliminary data.</text>
</comment>